<gene>
    <name evidence="2" type="ORF">PAM7971_03534</name>
</gene>
<dbReference type="RefSeq" id="WP_170842218.1">
    <property type="nucleotide sequence ID" value="NZ_FNZV01000016.1"/>
</dbReference>
<name>A0A1Y5TLW2_9RHOB</name>
<evidence type="ECO:0000313" key="3">
    <source>
        <dbReference type="Proteomes" id="UP000193307"/>
    </source>
</evidence>
<proteinExistence type="predicted"/>
<dbReference type="AlphaFoldDB" id="A0A1Y5TLW2"/>
<evidence type="ECO:0000313" key="2">
    <source>
        <dbReference type="EMBL" id="SLN66921.1"/>
    </source>
</evidence>
<feature type="region of interest" description="Disordered" evidence="1">
    <location>
        <begin position="1"/>
        <end position="52"/>
    </location>
</feature>
<accession>A0A1Y5TLW2</accession>
<dbReference type="Proteomes" id="UP000193307">
    <property type="component" value="Unassembled WGS sequence"/>
</dbReference>
<keyword evidence="3" id="KW-1185">Reference proteome</keyword>
<organism evidence="2 3">
    <name type="scientific">Pacificibacter marinus</name>
    <dbReference type="NCBI Taxonomy" id="658057"/>
    <lineage>
        <taxon>Bacteria</taxon>
        <taxon>Pseudomonadati</taxon>
        <taxon>Pseudomonadota</taxon>
        <taxon>Alphaproteobacteria</taxon>
        <taxon>Rhodobacterales</taxon>
        <taxon>Roseobacteraceae</taxon>
        <taxon>Pacificibacter</taxon>
    </lineage>
</organism>
<dbReference type="EMBL" id="FWFW01000015">
    <property type="protein sequence ID" value="SLN66921.1"/>
    <property type="molecule type" value="Genomic_DNA"/>
</dbReference>
<reference evidence="2 3" key="1">
    <citation type="submission" date="2017-03" db="EMBL/GenBank/DDBJ databases">
        <authorList>
            <person name="Afonso C.L."/>
            <person name="Miller P.J."/>
            <person name="Scott M.A."/>
            <person name="Spackman E."/>
            <person name="Goraichik I."/>
            <person name="Dimitrov K.M."/>
            <person name="Suarez D.L."/>
            <person name="Swayne D.E."/>
        </authorList>
    </citation>
    <scope>NUCLEOTIDE SEQUENCE [LARGE SCALE GENOMIC DNA]</scope>
    <source>
        <strain evidence="2 3">CECT 7971</strain>
    </source>
</reference>
<feature type="compositionally biased region" description="Low complexity" evidence="1">
    <location>
        <begin position="34"/>
        <end position="52"/>
    </location>
</feature>
<sequence length="52" mass="5320">MSSTSDKYTKQDTLLGDVDGALASEPSPQSNVDATNATNAPRAPTGARANLI</sequence>
<protein>
    <submittedName>
        <fullName evidence="2">Uncharacterized protein</fullName>
    </submittedName>
</protein>
<evidence type="ECO:0000256" key="1">
    <source>
        <dbReference type="SAM" id="MobiDB-lite"/>
    </source>
</evidence>